<sequence>MSTEDERNKITLLWVSKGRRKDYVVIASVGNKEFLSSCKRHCITGKTYGAAQQ</sequence>
<dbReference type="AlphaFoldDB" id="A0A0L8FX36"/>
<accession>A0A0L8FX36</accession>
<gene>
    <name evidence="1" type="ORF">OCBIM_22005576mg</name>
</gene>
<dbReference type="EMBL" id="KQ425655">
    <property type="protein sequence ID" value="KOF69149.1"/>
    <property type="molecule type" value="Genomic_DNA"/>
</dbReference>
<proteinExistence type="predicted"/>
<reference evidence="1" key="1">
    <citation type="submission" date="2015-07" db="EMBL/GenBank/DDBJ databases">
        <title>MeaNS - Measles Nucleotide Surveillance Program.</title>
        <authorList>
            <person name="Tran T."/>
            <person name="Druce J."/>
        </authorList>
    </citation>
    <scope>NUCLEOTIDE SEQUENCE</scope>
    <source>
        <strain evidence="1">UCB-OBI-ISO-001</strain>
        <tissue evidence="1">Gonad</tissue>
    </source>
</reference>
<name>A0A0L8FX36_OCTBM</name>
<evidence type="ECO:0000313" key="1">
    <source>
        <dbReference type="EMBL" id="KOF69149.1"/>
    </source>
</evidence>
<organism evidence="1">
    <name type="scientific">Octopus bimaculoides</name>
    <name type="common">California two-spotted octopus</name>
    <dbReference type="NCBI Taxonomy" id="37653"/>
    <lineage>
        <taxon>Eukaryota</taxon>
        <taxon>Metazoa</taxon>
        <taxon>Spiralia</taxon>
        <taxon>Lophotrochozoa</taxon>
        <taxon>Mollusca</taxon>
        <taxon>Cephalopoda</taxon>
        <taxon>Coleoidea</taxon>
        <taxon>Octopodiformes</taxon>
        <taxon>Octopoda</taxon>
        <taxon>Incirrata</taxon>
        <taxon>Octopodidae</taxon>
        <taxon>Octopus</taxon>
    </lineage>
</organism>
<protein>
    <submittedName>
        <fullName evidence="1">Uncharacterized protein</fullName>
    </submittedName>
</protein>